<protein>
    <submittedName>
        <fullName evidence="1">Uncharacterized protein</fullName>
    </submittedName>
</protein>
<dbReference type="Proteomes" id="UP000191987">
    <property type="component" value="Unassembled WGS sequence"/>
</dbReference>
<reference evidence="1 2" key="1">
    <citation type="submission" date="2016-01" db="EMBL/GenBank/DDBJ databases">
        <authorList>
            <person name="Oliw E.H."/>
        </authorList>
    </citation>
    <scope>NUCLEOTIDE SEQUENCE [LARGE SCALE GENOMIC DNA]</scope>
    <source>
        <strain evidence="1 2">Zutra 3-1</strain>
    </source>
</reference>
<gene>
    <name evidence="1" type="ORF">AGR7C_Cc70020</name>
</gene>
<dbReference type="AlphaFoldDB" id="A0A1S7QKD6"/>
<accession>A0A1S7QKD6</accession>
<sequence>MRCIHKGFFSPSFLKPPASRLVLRIFDNTNIPRKSYFLVILHARENSTAIVRFSSVNRSRETGDKAAASRGYTSKPQKNIHKKCSIFHPSVAYLSIFC</sequence>
<dbReference type="EMBL" id="FBWG01000024">
    <property type="protein sequence ID" value="CUX38294.1"/>
    <property type="molecule type" value="Genomic_DNA"/>
</dbReference>
<evidence type="ECO:0000313" key="1">
    <source>
        <dbReference type="EMBL" id="CUX38294.1"/>
    </source>
</evidence>
<evidence type="ECO:0000313" key="2">
    <source>
        <dbReference type="Proteomes" id="UP000191987"/>
    </source>
</evidence>
<proteinExistence type="predicted"/>
<organism evidence="1 2">
    <name type="scientific">Agrobacterium deltaense Zutra 3/1</name>
    <dbReference type="NCBI Taxonomy" id="1183427"/>
    <lineage>
        <taxon>Bacteria</taxon>
        <taxon>Pseudomonadati</taxon>
        <taxon>Pseudomonadota</taxon>
        <taxon>Alphaproteobacteria</taxon>
        <taxon>Hyphomicrobiales</taxon>
        <taxon>Rhizobiaceae</taxon>
        <taxon>Rhizobium/Agrobacterium group</taxon>
        <taxon>Agrobacterium</taxon>
    </lineage>
</organism>
<name>A0A1S7QKD6_9HYPH</name>